<dbReference type="EMBL" id="JADIKF010000040">
    <property type="protein sequence ID" value="MBM7131192.1"/>
    <property type="molecule type" value="Genomic_DNA"/>
</dbReference>
<evidence type="ECO:0008006" key="3">
    <source>
        <dbReference type="Google" id="ProtNLM"/>
    </source>
</evidence>
<sequence>MPLRFLLGISLAVSLSSCLIFTKAITPYPNDWGSLRPTSDCSELTGRYSNAGVDAIKPPEAREPVILWAEQLGPTLARWAKHPMPDSGSKGIQYVELNVPKGGQGVDVAIYYQDHVDRFVMPWGAQFQCVQGVARMVAKYNDAGDLPGRSTNKIVRDFARTSRGGLVVSEQTSTLEAGAVLFVVEAGGSKQSSWHGWPAYGDTPFRVTDGRSW</sequence>
<evidence type="ECO:0000313" key="1">
    <source>
        <dbReference type="EMBL" id="MBM7131192.1"/>
    </source>
</evidence>
<dbReference type="RefSeq" id="WP_204632790.1">
    <property type="nucleotide sequence ID" value="NZ_BSOC01000005.1"/>
</dbReference>
<dbReference type="PROSITE" id="PS51257">
    <property type="entry name" value="PROKAR_LIPOPROTEIN"/>
    <property type="match status" value="1"/>
</dbReference>
<organism evidence="1 2">
    <name type="scientific">Dyella mobilis</name>
    <dbReference type="NCBI Taxonomy" id="1849582"/>
    <lineage>
        <taxon>Bacteria</taxon>
        <taxon>Pseudomonadati</taxon>
        <taxon>Pseudomonadota</taxon>
        <taxon>Gammaproteobacteria</taxon>
        <taxon>Lysobacterales</taxon>
        <taxon>Rhodanobacteraceae</taxon>
        <taxon>Dyella</taxon>
    </lineage>
</organism>
<keyword evidence="2" id="KW-1185">Reference proteome</keyword>
<comment type="caution">
    <text evidence="1">The sequence shown here is derived from an EMBL/GenBank/DDBJ whole genome shotgun (WGS) entry which is preliminary data.</text>
</comment>
<dbReference type="Proteomes" id="UP001430193">
    <property type="component" value="Unassembled WGS sequence"/>
</dbReference>
<protein>
    <recommendedName>
        <fullName evidence="3">Lipoprotein</fullName>
    </recommendedName>
</protein>
<reference evidence="1" key="1">
    <citation type="submission" date="2020-10" db="EMBL/GenBank/DDBJ databases">
        <title>Phylogeny of dyella-like bacteria.</title>
        <authorList>
            <person name="Fu J."/>
        </authorList>
    </citation>
    <scope>NUCLEOTIDE SEQUENCE</scope>
    <source>
        <strain evidence="1">DHON07</strain>
    </source>
</reference>
<evidence type="ECO:0000313" key="2">
    <source>
        <dbReference type="Proteomes" id="UP001430193"/>
    </source>
</evidence>
<name>A0ABS2KJ33_9GAMM</name>
<accession>A0ABS2KJ33</accession>
<gene>
    <name evidence="1" type="ORF">ISS99_16825</name>
</gene>
<proteinExistence type="predicted"/>